<keyword evidence="2" id="KW-1185">Reference proteome</keyword>
<dbReference type="OrthoDB" id="1728974at2759"/>
<dbReference type="AlphaFoldDB" id="A0A8X7BX78"/>
<gene>
    <name evidence="1" type="ORF">TNIN_90461</name>
</gene>
<sequence>MARLRALETVQEQETRRKSNCLQILRGRISETAEDREERLEFQINVTRSSRMAVRKDKENAAYSYNPSKDYKSDASCILGPMSIIANFAVQ</sequence>
<organism evidence="1 2">
    <name type="scientific">Trichonephila inaurata madagascariensis</name>
    <dbReference type="NCBI Taxonomy" id="2747483"/>
    <lineage>
        <taxon>Eukaryota</taxon>
        <taxon>Metazoa</taxon>
        <taxon>Ecdysozoa</taxon>
        <taxon>Arthropoda</taxon>
        <taxon>Chelicerata</taxon>
        <taxon>Arachnida</taxon>
        <taxon>Araneae</taxon>
        <taxon>Araneomorphae</taxon>
        <taxon>Entelegynae</taxon>
        <taxon>Araneoidea</taxon>
        <taxon>Nephilidae</taxon>
        <taxon>Trichonephila</taxon>
        <taxon>Trichonephila inaurata</taxon>
    </lineage>
</organism>
<evidence type="ECO:0000313" key="1">
    <source>
        <dbReference type="EMBL" id="GFY48406.1"/>
    </source>
</evidence>
<accession>A0A8X7BX78</accession>
<evidence type="ECO:0000313" key="2">
    <source>
        <dbReference type="Proteomes" id="UP000886998"/>
    </source>
</evidence>
<reference evidence="1" key="1">
    <citation type="submission" date="2020-08" db="EMBL/GenBank/DDBJ databases">
        <title>Multicomponent nature underlies the extraordinary mechanical properties of spider dragline silk.</title>
        <authorList>
            <person name="Kono N."/>
            <person name="Nakamura H."/>
            <person name="Mori M."/>
            <person name="Yoshida Y."/>
            <person name="Ohtoshi R."/>
            <person name="Malay A.D."/>
            <person name="Moran D.A.P."/>
            <person name="Tomita M."/>
            <person name="Numata K."/>
            <person name="Arakawa K."/>
        </authorList>
    </citation>
    <scope>NUCLEOTIDE SEQUENCE</scope>
</reference>
<name>A0A8X7BX78_9ARAC</name>
<comment type="caution">
    <text evidence="1">The sequence shown here is derived from an EMBL/GenBank/DDBJ whole genome shotgun (WGS) entry which is preliminary data.</text>
</comment>
<proteinExistence type="predicted"/>
<protein>
    <submittedName>
        <fullName evidence="1">Uncharacterized protein</fullName>
    </submittedName>
</protein>
<dbReference type="Proteomes" id="UP000886998">
    <property type="component" value="Unassembled WGS sequence"/>
</dbReference>
<dbReference type="EMBL" id="BMAV01006438">
    <property type="protein sequence ID" value="GFY48406.1"/>
    <property type="molecule type" value="Genomic_DNA"/>
</dbReference>